<comment type="catalytic activity">
    <reaction evidence="15 16 17">
        <text>oxaloacetate + 2 Na(+)(in) + H(+) = pyruvate + 2 Na(+)(out) + CO2</text>
        <dbReference type="Rhea" id="RHEA:57724"/>
        <dbReference type="ChEBI" id="CHEBI:15361"/>
        <dbReference type="ChEBI" id="CHEBI:15378"/>
        <dbReference type="ChEBI" id="CHEBI:16452"/>
        <dbReference type="ChEBI" id="CHEBI:16526"/>
        <dbReference type="ChEBI" id="CHEBI:29101"/>
        <dbReference type="EC" id="7.2.4.2"/>
    </reaction>
</comment>
<evidence type="ECO:0000256" key="2">
    <source>
        <dbReference type="ARBA" id="ARBA00003002"/>
    </source>
</evidence>
<evidence type="ECO:0000256" key="11">
    <source>
        <dbReference type="ARBA" id="ARBA00023053"/>
    </source>
</evidence>
<evidence type="ECO:0000256" key="13">
    <source>
        <dbReference type="ARBA" id="ARBA00023136"/>
    </source>
</evidence>
<evidence type="ECO:0000256" key="1">
    <source>
        <dbReference type="ARBA" id="ARBA00001959"/>
    </source>
</evidence>
<proteinExistence type="inferred from homology"/>
<comment type="function">
    <text evidence="2 16 17">Catalyzes the decarboxylation of oxaloacetate coupled to Na(+) translocation.</text>
</comment>
<evidence type="ECO:0000256" key="10">
    <source>
        <dbReference type="ARBA" id="ARBA00022989"/>
    </source>
</evidence>
<evidence type="ECO:0000256" key="6">
    <source>
        <dbReference type="ARBA" id="ARBA00022448"/>
    </source>
</evidence>
<comment type="subcellular location">
    <subcellularLocation>
        <location evidence="3 16 17">Cell membrane</location>
        <topology evidence="3 16 17">Single-pass membrane protein</topology>
    </subcellularLocation>
</comment>
<evidence type="ECO:0000256" key="9">
    <source>
        <dbReference type="ARBA" id="ARBA00022967"/>
    </source>
</evidence>
<keyword evidence="7 16" id="KW-1003">Cell membrane</keyword>
<evidence type="ECO:0000313" key="18">
    <source>
        <dbReference type="EMBL" id="VFJ43138.1"/>
    </source>
</evidence>
<accession>A0A450W317</accession>
<evidence type="ECO:0000256" key="17">
    <source>
        <dbReference type="RuleBase" id="RU004278"/>
    </source>
</evidence>
<protein>
    <recommendedName>
        <fullName evidence="16">Probable oxaloacetate decarboxylase gamma chain</fullName>
        <ecNumber evidence="16">7.2.4.2</ecNumber>
    </recommendedName>
</protein>
<evidence type="ECO:0000256" key="7">
    <source>
        <dbReference type="ARBA" id="ARBA00022475"/>
    </source>
</evidence>
<evidence type="ECO:0000256" key="14">
    <source>
        <dbReference type="ARBA" id="ARBA00023201"/>
    </source>
</evidence>
<comment type="subunit">
    <text evidence="5 16">Heterotrimer of an alpha, a beta and a gamma subunit.</text>
</comment>
<feature type="transmembrane region" description="Helical" evidence="16 17">
    <location>
        <begin position="12"/>
        <end position="35"/>
    </location>
</feature>
<dbReference type="EC" id="7.2.4.2" evidence="16"/>
<keyword evidence="9 16" id="KW-1278">Translocase</keyword>
<evidence type="ECO:0000256" key="4">
    <source>
        <dbReference type="ARBA" id="ARBA00005844"/>
    </source>
</evidence>
<dbReference type="GO" id="GO:0015451">
    <property type="term" value="F:decarboxylation-driven active transmembrane transporter activity"/>
    <property type="evidence" value="ECO:0007669"/>
    <property type="project" value="UniProtKB-EC"/>
</dbReference>
<organism evidence="20">
    <name type="scientific">Candidatus Kentrum sp. FM</name>
    <dbReference type="NCBI Taxonomy" id="2126340"/>
    <lineage>
        <taxon>Bacteria</taxon>
        <taxon>Pseudomonadati</taxon>
        <taxon>Pseudomonadota</taxon>
        <taxon>Gammaproteobacteria</taxon>
        <taxon>Candidatus Kentrum</taxon>
    </lineage>
</organism>
<evidence type="ECO:0000313" key="19">
    <source>
        <dbReference type="EMBL" id="VFJ56462.1"/>
    </source>
</evidence>
<keyword evidence="10 16" id="KW-1133">Transmembrane helix</keyword>
<evidence type="ECO:0000256" key="8">
    <source>
        <dbReference type="ARBA" id="ARBA00022692"/>
    </source>
</evidence>
<comment type="similarity">
    <text evidence="4 16 17">Belongs to the OadG family.</text>
</comment>
<keyword evidence="14 16" id="KW-0739">Sodium transport</keyword>
<gene>
    <name evidence="16" type="primary">oadG</name>
    <name evidence="18" type="ORF">BECKFM1743A_GA0114220_100052</name>
    <name evidence="20" type="ORF">BECKFM1743B_GA0114221_101843</name>
    <name evidence="19" type="ORF">BECKFM1743C_GA0114222_101775</name>
</gene>
<evidence type="ECO:0000256" key="3">
    <source>
        <dbReference type="ARBA" id="ARBA00004162"/>
    </source>
</evidence>
<keyword evidence="6 16" id="KW-0813">Transport</keyword>
<keyword evidence="8 16" id="KW-0812">Transmembrane</keyword>
<dbReference type="NCBIfam" id="TIGR01195">
    <property type="entry name" value="oadG_fam"/>
    <property type="match status" value="1"/>
</dbReference>
<dbReference type="InterPro" id="IPR023424">
    <property type="entry name" value="OadG"/>
</dbReference>
<comment type="cofactor">
    <cofactor evidence="1 16 17">
        <name>Na(+)</name>
        <dbReference type="ChEBI" id="CHEBI:29101"/>
    </cofactor>
</comment>
<dbReference type="InterPro" id="IPR005899">
    <property type="entry name" value="Na_pump_deCOase"/>
</dbReference>
<evidence type="ECO:0000256" key="15">
    <source>
        <dbReference type="ARBA" id="ARBA00048176"/>
    </source>
</evidence>
<evidence type="ECO:0000256" key="16">
    <source>
        <dbReference type="HAMAP-Rule" id="MF_00404"/>
    </source>
</evidence>
<evidence type="ECO:0000256" key="12">
    <source>
        <dbReference type="ARBA" id="ARBA00023065"/>
    </source>
</evidence>
<keyword evidence="13 16" id="KW-0472">Membrane</keyword>
<dbReference type="EMBL" id="CAADEZ010000005">
    <property type="protein sequence ID" value="VFJ43138.1"/>
    <property type="molecule type" value="Genomic_DNA"/>
</dbReference>
<evidence type="ECO:0000313" key="20">
    <source>
        <dbReference type="EMBL" id="VFK11478.1"/>
    </source>
</evidence>
<sequence length="84" mass="8876">MTEVPVNELLSAGVNLMLMGMGVVFVLLGLMVVTVGGMSRLAHKIAGDPILPEPPADRPAATPNQQVLAVISSAVHKYRRSRGQ</sequence>
<keyword evidence="11 16" id="KW-0915">Sodium</keyword>
<dbReference type="GO" id="GO:0008948">
    <property type="term" value="F:oxaloacetate decarboxylase activity"/>
    <property type="evidence" value="ECO:0007669"/>
    <property type="project" value="UniProtKB-UniRule"/>
</dbReference>
<dbReference type="Pfam" id="PF04277">
    <property type="entry name" value="OAD_gamma"/>
    <property type="match status" value="1"/>
</dbReference>
<dbReference type="HAMAP" id="MF_00404">
    <property type="entry name" value="OadG"/>
    <property type="match status" value="1"/>
</dbReference>
<evidence type="ECO:0000256" key="5">
    <source>
        <dbReference type="ARBA" id="ARBA00011869"/>
    </source>
</evidence>
<dbReference type="AlphaFoldDB" id="A0A450W317"/>
<dbReference type="EMBL" id="CAADFL010000184">
    <property type="protein sequence ID" value="VFK11478.1"/>
    <property type="molecule type" value="Genomic_DNA"/>
</dbReference>
<keyword evidence="12 16" id="KW-0406">Ion transport</keyword>
<dbReference type="EMBL" id="CAADFA010000177">
    <property type="protein sequence ID" value="VFJ56462.1"/>
    <property type="molecule type" value="Genomic_DNA"/>
</dbReference>
<reference evidence="20" key="1">
    <citation type="submission" date="2019-02" db="EMBL/GenBank/DDBJ databases">
        <authorList>
            <person name="Gruber-Vodicka R. H."/>
            <person name="Seah K. B. B."/>
        </authorList>
    </citation>
    <scope>NUCLEOTIDE SEQUENCE</scope>
    <source>
        <strain evidence="18">BECK_BZ163</strain>
        <strain evidence="20">BECK_BZ164</strain>
        <strain evidence="19">BECK_BZ165</strain>
    </source>
</reference>
<dbReference type="GO" id="GO:0015081">
    <property type="term" value="F:sodium ion transmembrane transporter activity"/>
    <property type="evidence" value="ECO:0007669"/>
    <property type="project" value="UniProtKB-UniRule"/>
</dbReference>
<name>A0A450W317_9GAMM</name>
<dbReference type="GO" id="GO:0036376">
    <property type="term" value="P:sodium ion export across plasma membrane"/>
    <property type="evidence" value="ECO:0007669"/>
    <property type="project" value="InterPro"/>
</dbReference>
<dbReference type="GO" id="GO:0005886">
    <property type="term" value="C:plasma membrane"/>
    <property type="evidence" value="ECO:0007669"/>
    <property type="project" value="UniProtKB-SubCell"/>
</dbReference>